<dbReference type="AlphaFoldDB" id="A0A109JG20"/>
<evidence type="ECO:0000313" key="5">
    <source>
        <dbReference type="Proteomes" id="UP000057737"/>
    </source>
</evidence>
<evidence type="ECO:0000256" key="1">
    <source>
        <dbReference type="ARBA" id="ARBA00022729"/>
    </source>
</evidence>
<dbReference type="PANTHER" id="PTHR47197">
    <property type="entry name" value="PROTEIN NIRF"/>
    <property type="match status" value="1"/>
</dbReference>
<gene>
    <name evidence="4" type="ORF">AS156_17980</name>
</gene>
<dbReference type="Gene3D" id="2.130.10.10">
    <property type="entry name" value="YVTN repeat-like/Quinoprotein amine dehydrogenase"/>
    <property type="match status" value="2"/>
</dbReference>
<comment type="caution">
    <text evidence="4">The sequence shown here is derived from an EMBL/GenBank/DDBJ whole genome shotgun (WGS) entry which is preliminary data.</text>
</comment>
<dbReference type="EMBL" id="LNCU01000107">
    <property type="protein sequence ID" value="KWV48372.1"/>
    <property type="molecule type" value="Genomic_DNA"/>
</dbReference>
<name>A0A109JG20_9BRAD</name>
<reference evidence="4 5" key="1">
    <citation type="submission" date="2015-11" db="EMBL/GenBank/DDBJ databases">
        <title>Draft Genome Sequence of the Strain BR 10303 (Bradyrhizobium sp.) isolated from nodules of Centrolobium paraense.</title>
        <authorList>
            <person name="Zelli J.E."/>
            <person name="Simoes-Araujo J.L."/>
            <person name="Barauna A.C."/>
            <person name="Silva K."/>
        </authorList>
    </citation>
    <scope>NUCLEOTIDE SEQUENCE [LARGE SCALE GENOMIC DNA]</scope>
    <source>
        <strain evidence="4 5">BR 10303</strain>
    </source>
</reference>
<dbReference type="RefSeq" id="WP_066513339.1">
    <property type="nucleotide sequence ID" value="NZ_LNCU01000107.1"/>
</dbReference>
<proteinExistence type="predicted"/>
<dbReference type="Proteomes" id="UP000057737">
    <property type="component" value="Unassembled WGS sequence"/>
</dbReference>
<evidence type="ECO:0000256" key="2">
    <source>
        <dbReference type="SAM" id="SignalP"/>
    </source>
</evidence>
<protein>
    <recommendedName>
        <fullName evidence="3">YNCE-like beta-propeller domain-containing protein</fullName>
    </recommendedName>
</protein>
<dbReference type="InterPro" id="IPR015943">
    <property type="entry name" value="WD40/YVTN_repeat-like_dom_sf"/>
</dbReference>
<feature type="domain" description="YNCE-like beta-propeller" evidence="3">
    <location>
        <begin position="119"/>
        <end position="221"/>
    </location>
</feature>
<feature type="chain" id="PRO_5007136765" description="YNCE-like beta-propeller domain-containing protein" evidence="2">
    <location>
        <begin position="29"/>
        <end position="397"/>
    </location>
</feature>
<keyword evidence="5" id="KW-1185">Reference proteome</keyword>
<dbReference type="SUPFAM" id="SSF51004">
    <property type="entry name" value="C-terminal (heme d1) domain of cytochrome cd1-nitrite reductase"/>
    <property type="match status" value="1"/>
</dbReference>
<dbReference type="PANTHER" id="PTHR47197:SF3">
    <property type="entry name" value="DIHYDRO-HEME D1 DEHYDROGENASE"/>
    <property type="match status" value="1"/>
</dbReference>
<evidence type="ECO:0000259" key="3">
    <source>
        <dbReference type="Pfam" id="PF21783"/>
    </source>
</evidence>
<feature type="signal peptide" evidence="2">
    <location>
        <begin position="1"/>
        <end position="28"/>
    </location>
</feature>
<sequence>MISATRVAGLSLAAAILLGAGSFSRAHAKPLMIVGLDEKLLWDDDGKPVLSAPGKDQVLIVDLADPENPKIVASLPLKNSVVGPPVNLDIDPTGTVALVADSVDVVKEGDALKQVPDNKIYVIDLKATPPKLAATITGGKQPSGLSFSPDGKMALVANRGDNSISVLSVNGTDVKVADTVSMPDSVAHVTFAPDGKHALVARFPAHKISVLDIAGEKVIYSKIDLPAGQWPYNVAVTPNSKIALTSDNGNAGASDGSVDTASIIDLEAKPPRIIDRVVVGDGPEGLAVSPKGDLAVSVILRGSNMKNAFFHEKNGSVSVLKIDGKKVTKIRDIDVGGLPEAAVFTPDGKYILVGNYLTRDFSILQVDGTNVTDTGKRFQVPGHPASARMEPNQASAR</sequence>
<dbReference type="InterPro" id="IPR051200">
    <property type="entry name" value="Host-pathogen_enzymatic-act"/>
</dbReference>
<keyword evidence="1 2" id="KW-0732">Signal</keyword>
<dbReference type="InterPro" id="IPR011048">
    <property type="entry name" value="Haem_d1_sf"/>
</dbReference>
<accession>A0A109JG20</accession>
<evidence type="ECO:0000313" key="4">
    <source>
        <dbReference type="EMBL" id="KWV48372.1"/>
    </source>
</evidence>
<dbReference type="Pfam" id="PF21783">
    <property type="entry name" value="YNCE"/>
    <property type="match status" value="1"/>
</dbReference>
<organism evidence="4 5">
    <name type="scientific">Bradyrhizobium macuxiense</name>
    <dbReference type="NCBI Taxonomy" id="1755647"/>
    <lineage>
        <taxon>Bacteria</taxon>
        <taxon>Pseudomonadati</taxon>
        <taxon>Pseudomonadota</taxon>
        <taxon>Alphaproteobacteria</taxon>
        <taxon>Hyphomicrobiales</taxon>
        <taxon>Nitrobacteraceae</taxon>
        <taxon>Bradyrhizobium</taxon>
    </lineage>
</organism>
<dbReference type="InterPro" id="IPR048433">
    <property type="entry name" value="YNCE-like_beta-prop"/>
</dbReference>